<comment type="caution">
    <text evidence="2">The sequence shown here is derived from an EMBL/GenBank/DDBJ whole genome shotgun (WGS) entry which is preliminary data.</text>
</comment>
<name>A0A840S097_9BURK</name>
<accession>A0A840S097</accession>
<dbReference type="Pfam" id="PF02643">
    <property type="entry name" value="DUF192"/>
    <property type="match status" value="1"/>
</dbReference>
<evidence type="ECO:0000313" key="3">
    <source>
        <dbReference type="Proteomes" id="UP000571084"/>
    </source>
</evidence>
<evidence type="ECO:0000256" key="1">
    <source>
        <dbReference type="SAM" id="SignalP"/>
    </source>
</evidence>
<dbReference type="RefSeq" id="WP_168054407.1">
    <property type="nucleotide sequence ID" value="NZ_JAAOZT010000004.1"/>
</dbReference>
<dbReference type="Gene3D" id="2.60.120.1140">
    <property type="entry name" value="Protein of unknown function DUF192"/>
    <property type="match status" value="1"/>
</dbReference>
<dbReference type="PANTHER" id="PTHR37953">
    <property type="entry name" value="UPF0127 PROTEIN MJ1496"/>
    <property type="match status" value="1"/>
</dbReference>
<reference evidence="2 3" key="1">
    <citation type="submission" date="2020-08" db="EMBL/GenBank/DDBJ databases">
        <title>Genomic Encyclopedia of Type Strains, Phase IV (KMG-IV): sequencing the most valuable type-strain genomes for metagenomic binning, comparative biology and taxonomic classification.</title>
        <authorList>
            <person name="Goeker M."/>
        </authorList>
    </citation>
    <scope>NUCLEOTIDE SEQUENCE [LARGE SCALE GENOMIC DNA]</scope>
    <source>
        <strain evidence="2 3">DSM 23240</strain>
    </source>
</reference>
<dbReference type="AlphaFoldDB" id="A0A840S097"/>
<dbReference type="Proteomes" id="UP000571084">
    <property type="component" value="Unassembled WGS sequence"/>
</dbReference>
<organism evidence="2 3">
    <name type="scientific">Glaciimonas immobilis</name>
    <dbReference type="NCBI Taxonomy" id="728004"/>
    <lineage>
        <taxon>Bacteria</taxon>
        <taxon>Pseudomonadati</taxon>
        <taxon>Pseudomonadota</taxon>
        <taxon>Betaproteobacteria</taxon>
        <taxon>Burkholderiales</taxon>
        <taxon>Oxalobacteraceae</taxon>
        <taxon>Glaciimonas</taxon>
    </lineage>
</organism>
<dbReference type="InterPro" id="IPR003795">
    <property type="entry name" value="DUF192"/>
</dbReference>
<dbReference type="EMBL" id="JACHHQ010000010">
    <property type="protein sequence ID" value="MBB5202019.1"/>
    <property type="molecule type" value="Genomic_DNA"/>
</dbReference>
<evidence type="ECO:0000313" key="2">
    <source>
        <dbReference type="EMBL" id="MBB5202019.1"/>
    </source>
</evidence>
<keyword evidence="1" id="KW-0732">Signal</keyword>
<evidence type="ECO:0008006" key="4">
    <source>
        <dbReference type="Google" id="ProtNLM"/>
    </source>
</evidence>
<protein>
    <recommendedName>
        <fullName evidence="4">DUF192 domain-containing protein</fullName>
    </recommendedName>
</protein>
<keyword evidence="3" id="KW-1185">Reference proteome</keyword>
<dbReference type="PANTHER" id="PTHR37953:SF1">
    <property type="entry name" value="UPF0127 PROTEIN MJ1496"/>
    <property type="match status" value="1"/>
</dbReference>
<gene>
    <name evidence="2" type="ORF">HNR39_003882</name>
</gene>
<proteinExistence type="predicted"/>
<dbReference type="InterPro" id="IPR038695">
    <property type="entry name" value="Saro_0823-like_sf"/>
</dbReference>
<feature type="chain" id="PRO_5032582850" description="DUF192 domain-containing protein" evidence="1">
    <location>
        <begin position="32"/>
        <end position="157"/>
    </location>
</feature>
<sequence>MSRYRTLGTLAKFTAATLIASAFGLVSTASAQGTQQFPTTSLNAGIYVIKAEVATTEAQREQGLMFRKQLAPNAGMVFLFDAPAGVCMWMKNTLIPLSVAFLDKNGAIINIEEMKAQTLDSHCADKAALYALEMNPGWFKQKNLKAGTIISGLPQPQ</sequence>
<feature type="signal peptide" evidence="1">
    <location>
        <begin position="1"/>
        <end position="31"/>
    </location>
</feature>